<feature type="domain" description="Chitin-binding type-1" evidence="5">
    <location>
        <begin position="146"/>
        <end position="192"/>
    </location>
</feature>
<sequence length="411" mass="41799">MVNYSNHQKQPKHQISINPFVMLLGAPISRSIAQAVSLSFILLQSQCKASSFAVDLEFDIVPRAALVERDVSATPSCGFWVTTDNTTTCAQILTTYNLQASVFVALNPWQGIYDKSVTVNTTGCGGVLAYETYCVAPGVSNTISTDGSCGPKNGNAVCPGSPFGNCCSVAGWCGNGYAFCGIGNCIGGNCVNGTGWSTDGTCGIKPLQPRCGGQFGVCCSNAGWCGNGTTYCAWDNCAAGACSPPPYTSIKPTTTAGQQCQAGSCWTSLPPTGPVEGSTATTTTSKTTSSSSSTKTTSTPASTPTSIDGSCGGTSGYTCAGTTFGNCCSSSGFCGKTGVFCGEGCQTKWSSACQTTNISSNGGRCGVISGSPTFTCVGGQFDNMCCSGSGYCGTTTGHCGTGCQRNYGRCT</sequence>
<dbReference type="GO" id="GO:0008061">
    <property type="term" value="F:chitin binding"/>
    <property type="evidence" value="ECO:0007669"/>
    <property type="project" value="UniProtKB-UniRule"/>
</dbReference>
<keyword evidence="7" id="KW-1185">Reference proteome</keyword>
<evidence type="ECO:0000256" key="3">
    <source>
        <dbReference type="PROSITE-ProRule" id="PRU00261"/>
    </source>
</evidence>
<feature type="compositionally biased region" description="Low complexity" evidence="4">
    <location>
        <begin position="278"/>
        <end position="306"/>
    </location>
</feature>
<feature type="disulfide bond" evidence="3">
    <location>
        <begin position="385"/>
        <end position="399"/>
    </location>
</feature>
<evidence type="ECO:0000313" key="7">
    <source>
        <dbReference type="Proteomes" id="UP001307849"/>
    </source>
</evidence>
<feature type="domain" description="Chitin-binding type-1" evidence="5">
    <location>
        <begin position="362"/>
        <end position="411"/>
    </location>
</feature>
<organism evidence="6 7">
    <name type="scientific">Arthrobotrys conoides</name>
    <dbReference type="NCBI Taxonomy" id="74498"/>
    <lineage>
        <taxon>Eukaryota</taxon>
        <taxon>Fungi</taxon>
        <taxon>Dikarya</taxon>
        <taxon>Ascomycota</taxon>
        <taxon>Pezizomycotina</taxon>
        <taxon>Orbiliomycetes</taxon>
        <taxon>Orbiliales</taxon>
        <taxon>Orbiliaceae</taxon>
        <taxon>Arthrobotrys</taxon>
    </lineage>
</organism>
<feature type="disulfide bond" evidence="3">
    <location>
        <begin position="327"/>
        <end position="341"/>
    </location>
</feature>
<dbReference type="Gene3D" id="3.30.60.10">
    <property type="entry name" value="Endochitinase-like"/>
    <property type="match status" value="4"/>
</dbReference>
<dbReference type="SMART" id="SM00270">
    <property type="entry name" value="ChtBD1"/>
    <property type="match status" value="4"/>
</dbReference>
<keyword evidence="2 3" id="KW-1015">Disulfide bond</keyword>
<dbReference type="InterPro" id="IPR001002">
    <property type="entry name" value="Chitin-bd_1"/>
</dbReference>
<evidence type="ECO:0000256" key="1">
    <source>
        <dbReference type="ARBA" id="ARBA00022669"/>
    </source>
</evidence>
<keyword evidence="1 3" id="KW-0147">Chitin-binding</keyword>
<dbReference type="SUPFAM" id="SSF57016">
    <property type="entry name" value="Plant lectins/antimicrobial peptides"/>
    <property type="match status" value="3"/>
</dbReference>
<dbReference type="PROSITE" id="PS50941">
    <property type="entry name" value="CHIT_BIND_I_2"/>
    <property type="match status" value="4"/>
</dbReference>
<feature type="region of interest" description="Disordered" evidence="4">
    <location>
        <begin position="271"/>
        <end position="308"/>
    </location>
</feature>
<evidence type="ECO:0000256" key="4">
    <source>
        <dbReference type="SAM" id="MobiDB-lite"/>
    </source>
</evidence>
<comment type="caution">
    <text evidence="6">The sequence shown here is derived from an EMBL/GenBank/DDBJ whole genome shotgun (WGS) entry which is preliminary data.</text>
</comment>
<dbReference type="AlphaFoldDB" id="A0AAN8NC55"/>
<feature type="disulfide bond" evidence="3">
    <location>
        <begin position="218"/>
        <end position="232"/>
    </location>
</feature>
<protein>
    <recommendedName>
        <fullName evidence="5">Chitin-binding type-1 domain-containing protein</fullName>
    </recommendedName>
</protein>
<evidence type="ECO:0000259" key="5">
    <source>
        <dbReference type="PROSITE" id="PS50941"/>
    </source>
</evidence>
<dbReference type="PANTHER" id="PTHR47849">
    <property type="entry name" value="CHITIN-BINDING LECTIN 1"/>
    <property type="match status" value="1"/>
</dbReference>
<reference evidence="6 7" key="1">
    <citation type="submission" date="2019-10" db="EMBL/GenBank/DDBJ databases">
        <authorList>
            <person name="Palmer J.M."/>
        </authorList>
    </citation>
    <scope>NUCLEOTIDE SEQUENCE [LARGE SCALE GENOMIC DNA]</scope>
    <source>
        <strain evidence="6 7">TWF506</strain>
    </source>
</reference>
<proteinExistence type="predicted"/>
<comment type="caution">
    <text evidence="3">Lacks conserved residue(s) required for the propagation of feature annotation.</text>
</comment>
<dbReference type="EMBL" id="JAVHJM010000006">
    <property type="protein sequence ID" value="KAK6513082.1"/>
    <property type="molecule type" value="Genomic_DNA"/>
</dbReference>
<feature type="domain" description="Chitin-binding type-1" evidence="5">
    <location>
        <begin position="308"/>
        <end position="355"/>
    </location>
</feature>
<feature type="disulfide bond" evidence="3">
    <location>
        <begin position="166"/>
        <end position="180"/>
    </location>
</feature>
<name>A0AAN8NC55_9PEZI</name>
<dbReference type="InterPro" id="IPR036861">
    <property type="entry name" value="Endochitinase-like_sf"/>
</dbReference>
<dbReference type="CDD" id="cd11618">
    <property type="entry name" value="ChtBD1_1"/>
    <property type="match status" value="1"/>
</dbReference>
<dbReference type="Proteomes" id="UP001307849">
    <property type="component" value="Unassembled WGS sequence"/>
</dbReference>
<gene>
    <name evidence="6" type="ORF">TWF506_009245</name>
</gene>
<evidence type="ECO:0000256" key="2">
    <source>
        <dbReference type="ARBA" id="ARBA00023157"/>
    </source>
</evidence>
<feature type="domain" description="Chitin-binding type-1" evidence="5">
    <location>
        <begin position="199"/>
        <end position="244"/>
    </location>
</feature>
<evidence type="ECO:0000313" key="6">
    <source>
        <dbReference type="EMBL" id="KAK6513082.1"/>
    </source>
</evidence>
<accession>A0AAN8NC55</accession>